<reference evidence="3" key="1">
    <citation type="submission" date="2023-06" db="EMBL/GenBank/DDBJ databases">
        <title>Genome-scale phylogeny and comparative genomics of the fungal order Sordariales.</title>
        <authorList>
            <consortium name="Lawrence Berkeley National Laboratory"/>
            <person name="Hensen N."/>
            <person name="Bonometti L."/>
            <person name="Westerberg I."/>
            <person name="Brannstrom I.O."/>
            <person name="Guillou S."/>
            <person name="Cros-Aarteil S."/>
            <person name="Calhoun S."/>
            <person name="Haridas S."/>
            <person name="Kuo A."/>
            <person name="Mondo S."/>
            <person name="Pangilinan J."/>
            <person name="Riley R."/>
            <person name="Labutti K."/>
            <person name="Andreopoulos B."/>
            <person name="Lipzen A."/>
            <person name="Chen C."/>
            <person name="Yanf M."/>
            <person name="Daum C."/>
            <person name="Ng V."/>
            <person name="Clum A."/>
            <person name="Steindorff A."/>
            <person name="Ohm R."/>
            <person name="Martin F."/>
            <person name="Silar P."/>
            <person name="Natvig D."/>
            <person name="Lalanne C."/>
            <person name="Gautier V."/>
            <person name="Ament-Velasquez S.L."/>
            <person name="Kruys A."/>
            <person name="Hutchinson M.I."/>
            <person name="Powell A.J."/>
            <person name="Barry K."/>
            <person name="Miller A.N."/>
            <person name="Grigoriev I.V."/>
            <person name="Debuchy R."/>
            <person name="Gladieux P."/>
            <person name="Thoren M.H."/>
            <person name="Johannesson H."/>
        </authorList>
    </citation>
    <scope>NUCLEOTIDE SEQUENCE</scope>
    <source>
        <strain evidence="3">PSN4</strain>
    </source>
</reference>
<keyword evidence="2" id="KW-1133">Transmembrane helix</keyword>
<feature type="transmembrane region" description="Helical" evidence="2">
    <location>
        <begin position="166"/>
        <end position="188"/>
    </location>
</feature>
<evidence type="ECO:0000256" key="2">
    <source>
        <dbReference type="SAM" id="Phobius"/>
    </source>
</evidence>
<proteinExistence type="predicted"/>
<keyword evidence="4" id="KW-1185">Reference proteome</keyword>
<feature type="transmembrane region" description="Helical" evidence="2">
    <location>
        <begin position="221"/>
        <end position="240"/>
    </location>
</feature>
<dbReference type="Proteomes" id="UP001239445">
    <property type="component" value="Unassembled WGS sequence"/>
</dbReference>
<keyword evidence="2" id="KW-0812">Transmembrane</keyword>
<gene>
    <name evidence="3" type="ORF">QBC47DRAFT_436607</name>
</gene>
<evidence type="ECO:0000256" key="1">
    <source>
        <dbReference type="SAM" id="MobiDB-lite"/>
    </source>
</evidence>
<keyword evidence="2" id="KW-0472">Membrane</keyword>
<dbReference type="EMBL" id="MU839828">
    <property type="protein sequence ID" value="KAK1759080.1"/>
    <property type="molecule type" value="Genomic_DNA"/>
</dbReference>
<dbReference type="AlphaFoldDB" id="A0AAJ0BIV2"/>
<feature type="transmembrane region" description="Helical" evidence="2">
    <location>
        <begin position="120"/>
        <end position="139"/>
    </location>
</feature>
<feature type="compositionally biased region" description="Polar residues" evidence="1">
    <location>
        <begin position="316"/>
        <end position="326"/>
    </location>
</feature>
<name>A0AAJ0BIV2_9PEZI</name>
<evidence type="ECO:0000313" key="3">
    <source>
        <dbReference type="EMBL" id="KAK1759080.1"/>
    </source>
</evidence>
<feature type="transmembrane region" description="Helical" evidence="2">
    <location>
        <begin position="77"/>
        <end position="99"/>
    </location>
</feature>
<feature type="transmembrane region" description="Helical" evidence="2">
    <location>
        <begin position="252"/>
        <end position="270"/>
    </location>
</feature>
<organism evidence="3 4">
    <name type="scientific">Echria macrotheca</name>
    <dbReference type="NCBI Taxonomy" id="438768"/>
    <lineage>
        <taxon>Eukaryota</taxon>
        <taxon>Fungi</taxon>
        <taxon>Dikarya</taxon>
        <taxon>Ascomycota</taxon>
        <taxon>Pezizomycotina</taxon>
        <taxon>Sordariomycetes</taxon>
        <taxon>Sordariomycetidae</taxon>
        <taxon>Sordariales</taxon>
        <taxon>Schizotheciaceae</taxon>
        <taxon>Echria</taxon>
    </lineage>
</organism>
<comment type="caution">
    <text evidence="3">The sequence shown here is derived from an EMBL/GenBank/DDBJ whole genome shotgun (WGS) entry which is preliminary data.</text>
</comment>
<accession>A0AAJ0BIV2</accession>
<protein>
    <submittedName>
        <fullName evidence="3">Uncharacterized protein</fullName>
    </submittedName>
</protein>
<sequence length="346" mass="38375">MADNSPSCAIVGNADMYGLGVRLGFYLQWCASIAANTLMVKTEIATIRFAIYSYLTAVFIALSIQTAQGGTSHLDRYLVLLLCFGSYYSQVPIFLWRMGTCFREKLDPTRWMVLPSSLPLRVYSQVIFVAVLAWQYYFWATLSPGPDETTCPQYGFLFVPVPLYGVALKAVNLSLSSFLVCILLWAWVKWCLAKWAGSNDEFLKPTKIHTRDKTMIRLKGLVDLVVAGIVMAATELTLHWNSVQGVYSLDTLGQVVTLILGLVVLLRVFWVKLKRGLSVSESLSKDPDIFISDALHMGRQDFESSFGGDPRIHVTPGSQMPQQAPYSSAGYIAPGSPSTPNPTWQA</sequence>
<feature type="compositionally biased region" description="Polar residues" evidence="1">
    <location>
        <begin position="336"/>
        <end position="346"/>
    </location>
</feature>
<feature type="transmembrane region" description="Helical" evidence="2">
    <location>
        <begin position="47"/>
        <end position="65"/>
    </location>
</feature>
<feature type="region of interest" description="Disordered" evidence="1">
    <location>
        <begin position="313"/>
        <end position="346"/>
    </location>
</feature>
<evidence type="ECO:0000313" key="4">
    <source>
        <dbReference type="Proteomes" id="UP001239445"/>
    </source>
</evidence>